<organism evidence="1 2">
    <name type="scientific">Prauserella marina</name>
    <dbReference type="NCBI Taxonomy" id="530584"/>
    <lineage>
        <taxon>Bacteria</taxon>
        <taxon>Bacillati</taxon>
        <taxon>Actinomycetota</taxon>
        <taxon>Actinomycetes</taxon>
        <taxon>Pseudonocardiales</taxon>
        <taxon>Pseudonocardiaceae</taxon>
        <taxon>Prauserella</taxon>
    </lineage>
</organism>
<sequence length="384" mass="40797">MTDTHRVPLVLIGGLATEAARLLADRFHAADRHTAVVHHDLRDIAAGFVSRHLRCGPREALTTVALAHGCASCTLRDDLLPLLRELAGRPEVNRIVVRLDEALEPEPICRALGEVLVDGRPVSTDVEVEAVVTAIDVATWLGDATGEDTMAERGCDGDDRTVAQVALAQAEFADILAVSGDATDAWSAAKTGAVLERIAPLAAILELSAIDPLALSGFVSGEAYRGRPRDPHAALLRGAPPLHTDCGVTIVPFASARPFHPHRLHDALEILLDGVVRTRGRAWVAGRPDITLWIESAGGGLGIGHAGGWLDAPEGPAWAEVSPERRTLASLRWHPVFGDRAQELVIVADAADPATITEALEHALLTDEEIAERGTVITGRHKTG</sequence>
<dbReference type="NCBIfam" id="NF047431">
    <property type="entry name" value="hiber_recruit"/>
    <property type="match status" value="1"/>
</dbReference>
<dbReference type="KEGG" id="pmad:BAY61_14690"/>
<accession>A0A222VQC1</accession>
<evidence type="ECO:0000313" key="2">
    <source>
        <dbReference type="Proteomes" id="UP000199494"/>
    </source>
</evidence>
<dbReference type="SUPFAM" id="SSF90002">
    <property type="entry name" value="Hypothetical protein YjiA, C-terminal domain"/>
    <property type="match status" value="1"/>
</dbReference>
<keyword evidence="2" id="KW-1185">Reference proteome</keyword>
<name>A0A222VQC1_9PSEU</name>
<dbReference type="InterPro" id="IPR011629">
    <property type="entry name" value="CobW-like_C"/>
</dbReference>
<proteinExistence type="predicted"/>
<dbReference type="SMART" id="SM00833">
    <property type="entry name" value="CobW_C"/>
    <property type="match status" value="1"/>
</dbReference>
<reference evidence="1 2" key="1">
    <citation type="submission" date="2016-10" db="EMBL/GenBank/DDBJ databases">
        <authorList>
            <person name="de Groot N.N."/>
        </authorList>
    </citation>
    <scope>NUCLEOTIDE SEQUENCE [LARGE SCALE GENOMIC DNA]</scope>
    <source>
        <strain evidence="1 2">CGMCC 4.5506</strain>
    </source>
</reference>
<evidence type="ECO:0000313" key="1">
    <source>
        <dbReference type="EMBL" id="SDC32757.1"/>
    </source>
</evidence>
<dbReference type="InterPro" id="IPR051927">
    <property type="entry name" value="Zn_Chap_cDPG_Synth"/>
</dbReference>
<dbReference type="InterPro" id="IPR027417">
    <property type="entry name" value="P-loop_NTPase"/>
</dbReference>
<dbReference type="InterPro" id="IPR003495">
    <property type="entry name" value="CobW/HypB/UreG_nucleotide-bd"/>
</dbReference>
<dbReference type="Gene3D" id="3.40.50.300">
    <property type="entry name" value="P-loop containing nucleotide triphosphate hydrolases"/>
    <property type="match status" value="1"/>
</dbReference>
<dbReference type="STRING" id="530584.SAMN05421630_1011319"/>
<dbReference type="RefSeq" id="WP_091798386.1">
    <property type="nucleotide sequence ID" value="NZ_CP016353.1"/>
</dbReference>
<dbReference type="AlphaFoldDB" id="A0A222VQC1"/>
<dbReference type="PANTHER" id="PTHR43603">
    <property type="entry name" value="COBW DOMAIN-CONTAINING PROTEIN DDB_G0274527"/>
    <property type="match status" value="1"/>
</dbReference>
<dbReference type="OrthoDB" id="9808822at2"/>
<dbReference type="Pfam" id="PF07683">
    <property type="entry name" value="CobW_C"/>
    <property type="match status" value="1"/>
</dbReference>
<dbReference type="EMBL" id="FMZE01000001">
    <property type="protein sequence ID" value="SDC32757.1"/>
    <property type="molecule type" value="Genomic_DNA"/>
</dbReference>
<protein>
    <submittedName>
        <fullName evidence="1">GTPase, G3E family</fullName>
    </submittedName>
</protein>
<gene>
    <name evidence="1" type="ORF">SAMN05421630_1011319</name>
</gene>
<dbReference type="PANTHER" id="PTHR43603:SF1">
    <property type="entry name" value="ZINC-REGULATED GTPASE METALLOPROTEIN ACTIVATOR 1"/>
    <property type="match status" value="1"/>
</dbReference>
<dbReference type="Pfam" id="PF02492">
    <property type="entry name" value="cobW"/>
    <property type="match status" value="1"/>
</dbReference>
<dbReference type="Proteomes" id="UP000199494">
    <property type="component" value="Unassembled WGS sequence"/>
</dbReference>